<comment type="caution">
    <text evidence="1">The sequence shown here is derived from an EMBL/GenBank/DDBJ whole genome shotgun (WGS) entry which is preliminary data.</text>
</comment>
<protein>
    <submittedName>
        <fullName evidence="1">Uncharacterized protein</fullName>
    </submittedName>
</protein>
<proteinExistence type="predicted"/>
<reference evidence="1 2" key="1">
    <citation type="submission" date="2015-11" db="EMBL/GenBank/DDBJ databases">
        <title>Draft genome sequence of Agrobacterium sp. R89-1.</title>
        <authorList>
            <person name="Zahradnik J."/>
            <person name="Kyslikova E."/>
            <person name="Palyzova A."/>
            <person name="Kyslik P."/>
        </authorList>
    </citation>
    <scope>NUCLEOTIDE SEQUENCE [LARGE SCALE GENOMIC DNA]</scope>
    <source>
        <strain evidence="1 2">R89-1</strain>
    </source>
</reference>
<sequence>MEFGKDVYDNGIAGRFTMQQPICTQVQITSVFQKTNMVRAIDQSNRSQTIPPFQKRHARQFAHTVRLQDFDDGAGRISEGNAVDKT</sequence>
<gene>
    <name evidence="1" type="ORF">ATO67_02090</name>
</gene>
<dbReference type="Proteomes" id="UP000070498">
    <property type="component" value="Unassembled WGS sequence"/>
</dbReference>
<organism evidence="1 2">
    <name type="scientific">Agrobacterium bohemicum</name>
    <dbReference type="NCBI Taxonomy" id="2052828"/>
    <lineage>
        <taxon>Bacteria</taxon>
        <taxon>Pseudomonadati</taxon>
        <taxon>Pseudomonadota</taxon>
        <taxon>Alphaproteobacteria</taxon>
        <taxon>Hyphomicrobiales</taxon>
        <taxon>Rhizobiaceae</taxon>
        <taxon>Rhizobium/Agrobacterium group</taxon>
        <taxon>Agrobacterium</taxon>
    </lineage>
</organism>
<dbReference type="AlphaFoldDB" id="A0A135P5X8"/>
<accession>A0A135P5X8</accession>
<name>A0A135P5X8_9HYPH</name>
<evidence type="ECO:0000313" key="1">
    <source>
        <dbReference type="EMBL" id="KXG86822.1"/>
    </source>
</evidence>
<dbReference type="EMBL" id="LNUW01000015">
    <property type="protein sequence ID" value="KXG86822.1"/>
    <property type="molecule type" value="Genomic_DNA"/>
</dbReference>
<keyword evidence="2" id="KW-1185">Reference proteome</keyword>
<evidence type="ECO:0000313" key="2">
    <source>
        <dbReference type="Proteomes" id="UP000070498"/>
    </source>
</evidence>